<accession>A0A521EK83</accession>
<gene>
    <name evidence="1" type="ORF">SAMN06264849_109129</name>
</gene>
<evidence type="ECO:0008006" key="3">
    <source>
        <dbReference type="Google" id="ProtNLM"/>
    </source>
</evidence>
<protein>
    <recommendedName>
        <fullName evidence="3">DUF3891 family protein</fullName>
    </recommendedName>
</protein>
<dbReference type="InterPro" id="IPR024992">
    <property type="entry name" value="DUF3891"/>
</dbReference>
<keyword evidence="2" id="KW-1185">Reference proteome</keyword>
<evidence type="ECO:0000313" key="1">
    <source>
        <dbReference type="EMBL" id="SMO84328.1"/>
    </source>
</evidence>
<dbReference type="EMBL" id="FXTI01000009">
    <property type="protein sequence ID" value="SMO84328.1"/>
    <property type="molecule type" value="Genomic_DNA"/>
</dbReference>
<dbReference type="RefSeq" id="WP_142506262.1">
    <property type="nucleotide sequence ID" value="NZ_FXTI01000009.1"/>
</dbReference>
<organism evidence="1 2">
    <name type="scientific">Melghirimyces algeriensis</name>
    <dbReference type="NCBI Taxonomy" id="910412"/>
    <lineage>
        <taxon>Bacteria</taxon>
        <taxon>Bacillati</taxon>
        <taxon>Bacillota</taxon>
        <taxon>Bacilli</taxon>
        <taxon>Bacillales</taxon>
        <taxon>Thermoactinomycetaceae</taxon>
        <taxon>Melghirimyces</taxon>
    </lineage>
</organism>
<evidence type="ECO:0000313" key="2">
    <source>
        <dbReference type="Proteomes" id="UP000315636"/>
    </source>
</evidence>
<dbReference type="AlphaFoldDB" id="A0A521EK83"/>
<dbReference type="OrthoDB" id="190426at2"/>
<reference evidence="1 2" key="1">
    <citation type="submission" date="2017-05" db="EMBL/GenBank/DDBJ databases">
        <authorList>
            <person name="Varghese N."/>
            <person name="Submissions S."/>
        </authorList>
    </citation>
    <scope>NUCLEOTIDE SEQUENCE [LARGE SCALE GENOMIC DNA]</scope>
    <source>
        <strain evidence="1 2">DSM 45474</strain>
    </source>
</reference>
<sequence>MIVREEEDGYILIRQHDHGRVSGDFADHWKDLPDASTRIGIRYHDVGWEELDKQIRWNPMTGKPYTFENYPMEQKLDAYTSGINRVERMDAFSACLCSMHFVSFFSNPVESVAIQFVEREKERQQRLVHKMKRLERDRLAPCLRMLKLCDDLSLFLCLNPPGKNEHPWYRKGFWFGDQHLCPIWESPNVLRIVPSLFATSFEVVIPYQMIRFSGERQKEGVYRIQVIGGE</sequence>
<dbReference type="Proteomes" id="UP000315636">
    <property type="component" value="Unassembled WGS sequence"/>
</dbReference>
<dbReference type="Pfam" id="PF13030">
    <property type="entry name" value="DUF3891"/>
    <property type="match status" value="1"/>
</dbReference>
<proteinExistence type="predicted"/>
<name>A0A521EK83_9BACL</name>